<dbReference type="PANTHER" id="PTHR21277:SF44">
    <property type="entry name" value="TRANSCRIPTIONAL REGULATOR OF RNA POLII, SAGA, SUBUNIT"/>
    <property type="match status" value="1"/>
</dbReference>
<sequence length="448" mass="49853">MSRLWMLKEVLLIIVLNIVQAFKKFKLLLLNEANTALAQFPIHAYIGQKNRTCVLTITPRQLSSCLVTPASTLDSKEEEEHRQHIDPLGLLGILGIFSQRVVRTKMVANQHFTRMDTLELKDLIYRKIGHQRAEKYFNQLRRLFSLQLSKIEFDNVCIRTIGRENISLHNRLIRSIIMNASIGKVPPPKAKKINGSLGIKVANGYQRSCLQSLYGEAFAQSPRKSRSPVHRDRKFRDHPSPLGPLGKSPNCEEGALRVQEQQSATELISLGSRPPVEVASVEEGEEVEQIAGSPSIQSRSPVTAPFGIFMNLGGARKGPYVGGASADYICARSFQSTGGLPDTESLRTILKKRLEVEGVGISLDCANLLNNGLDVFLKRLIEPCMLIARTHCPKEHVRHSSNHLLPGSNGILPAVILDFRVAMESDPRMLGEDWPLQLEKIASCAFES</sequence>
<dbReference type="PhylomeDB" id="A0A068TLS3"/>
<evidence type="ECO:0000256" key="1">
    <source>
        <dbReference type="SAM" id="MobiDB-lite"/>
    </source>
</evidence>
<gene>
    <name evidence="2" type="ORF">GSCOC_T00014536001</name>
</gene>
<proteinExistence type="predicted"/>
<dbReference type="EMBL" id="HG739085">
    <property type="protein sequence ID" value="CDO97260.1"/>
    <property type="molecule type" value="Genomic_DNA"/>
</dbReference>
<dbReference type="GO" id="GO:0003713">
    <property type="term" value="F:transcription coactivator activity"/>
    <property type="evidence" value="ECO:0007669"/>
    <property type="project" value="TreeGrafter"/>
</dbReference>
<dbReference type="Pfam" id="PF12767">
    <property type="entry name" value="SAGA-Tad1"/>
    <property type="match status" value="1"/>
</dbReference>
<dbReference type="AlphaFoldDB" id="A0A068TLS3"/>
<dbReference type="Proteomes" id="UP000295252">
    <property type="component" value="Chromosome IV"/>
</dbReference>
<dbReference type="FunCoup" id="A0A068TLS3">
    <property type="interactions" value="786"/>
</dbReference>
<evidence type="ECO:0000313" key="2">
    <source>
        <dbReference type="EMBL" id="CDO97260.1"/>
    </source>
</evidence>
<dbReference type="OrthoDB" id="10264870at2759"/>
<dbReference type="STRING" id="49390.A0A068TLS3"/>
<dbReference type="InParanoid" id="A0A068TLS3"/>
<evidence type="ECO:0008006" key="4">
    <source>
        <dbReference type="Google" id="ProtNLM"/>
    </source>
</evidence>
<dbReference type="OMA" id="PQNIAYE"/>
<evidence type="ECO:0000313" key="3">
    <source>
        <dbReference type="Proteomes" id="UP000295252"/>
    </source>
</evidence>
<feature type="compositionally biased region" description="Basic residues" evidence="1">
    <location>
        <begin position="223"/>
        <end position="233"/>
    </location>
</feature>
<dbReference type="GO" id="GO:0006357">
    <property type="term" value="P:regulation of transcription by RNA polymerase II"/>
    <property type="evidence" value="ECO:0007669"/>
    <property type="project" value="TreeGrafter"/>
</dbReference>
<dbReference type="InterPro" id="IPR024738">
    <property type="entry name" value="Hfi1/Tada1"/>
</dbReference>
<dbReference type="PANTHER" id="PTHR21277">
    <property type="entry name" value="TRANSCRIPTIONAL ADAPTER 1"/>
    <property type="match status" value="1"/>
</dbReference>
<dbReference type="GO" id="GO:0000124">
    <property type="term" value="C:SAGA complex"/>
    <property type="evidence" value="ECO:0007669"/>
    <property type="project" value="TreeGrafter"/>
</dbReference>
<name>A0A068TLS3_COFCA</name>
<organism evidence="2 3">
    <name type="scientific">Coffea canephora</name>
    <name type="common">Robusta coffee</name>
    <dbReference type="NCBI Taxonomy" id="49390"/>
    <lineage>
        <taxon>Eukaryota</taxon>
        <taxon>Viridiplantae</taxon>
        <taxon>Streptophyta</taxon>
        <taxon>Embryophyta</taxon>
        <taxon>Tracheophyta</taxon>
        <taxon>Spermatophyta</taxon>
        <taxon>Magnoliopsida</taxon>
        <taxon>eudicotyledons</taxon>
        <taxon>Gunneridae</taxon>
        <taxon>Pentapetalae</taxon>
        <taxon>asterids</taxon>
        <taxon>lamiids</taxon>
        <taxon>Gentianales</taxon>
        <taxon>Rubiaceae</taxon>
        <taxon>Ixoroideae</taxon>
        <taxon>Gardenieae complex</taxon>
        <taxon>Bertiereae - Coffeeae clade</taxon>
        <taxon>Coffeeae</taxon>
        <taxon>Coffea</taxon>
    </lineage>
</organism>
<keyword evidence="3" id="KW-1185">Reference proteome</keyword>
<reference evidence="3" key="1">
    <citation type="journal article" date="2014" name="Science">
        <title>The coffee genome provides insight into the convergent evolution of caffeine biosynthesis.</title>
        <authorList>
            <person name="Denoeud F."/>
            <person name="Carretero-Paulet L."/>
            <person name="Dereeper A."/>
            <person name="Droc G."/>
            <person name="Guyot R."/>
            <person name="Pietrella M."/>
            <person name="Zheng C."/>
            <person name="Alberti A."/>
            <person name="Anthony F."/>
            <person name="Aprea G."/>
            <person name="Aury J.M."/>
            <person name="Bento P."/>
            <person name="Bernard M."/>
            <person name="Bocs S."/>
            <person name="Campa C."/>
            <person name="Cenci A."/>
            <person name="Combes M.C."/>
            <person name="Crouzillat D."/>
            <person name="Da Silva C."/>
            <person name="Daddiego L."/>
            <person name="De Bellis F."/>
            <person name="Dussert S."/>
            <person name="Garsmeur O."/>
            <person name="Gayraud T."/>
            <person name="Guignon V."/>
            <person name="Jahn K."/>
            <person name="Jamilloux V."/>
            <person name="Joet T."/>
            <person name="Labadie K."/>
            <person name="Lan T."/>
            <person name="Leclercq J."/>
            <person name="Lepelley M."/>
            <person name="Leroy T."/>
            <person name="Li L.T."/>
            <person name="Librado P."/>
            <person name="Lopez L."/>
            <person name="Munoz A."/>
            <person name="Noel B."/>
            <person name="Pallavicini A."/>
            <person name="Perrotta G."/>
            <person name="Poncet V."/>
            <person name="Pot D."/>
            <person name="Priyono X."/>
            <person name="Rigoreau M."/>
            <person name="Rouard M."/>
            <person name="Rozas J."/>
            <person name="Tranchant-Dubreuil C."/>
            <person name="VanBuren R."/>
            <person name="Zhang Q."/>
            <person name="Andrade A.C."/>
            <person name="Argout X."/>
            <person name="Bertrand B."/>
            <person name="de Kochko A."/>
            <person name="Graziosi G."/>
            <person name="Henry R.J."/>
            <person name="Jayarama X."/>
            <person name="Ming R."/>
            <person name="Nagai C."/>
            <person name="Rounsley S."/>
            <person name="Sankoff D."/>
            <person name="Giuliano G."/>
            <person name="Albert V.A."/>
            <person name="Wincker P."/>
            <person name="Lashermes P."/>
        </authorList>
    </citation>
    <scope>NUCLEOTIDE SEQUENCE [LARGE SCALE GENOMIC DNA]</scope>
    <source>
        <strain evidence="3">cv. DH200-94</strain>
    </source>
</reference>
<protein>
    <recommendedName>
        <fullName evidence="4">Transcriptional coactivator Hfi1/Transcriptional adapter 1</fullName>
    </recommendedName>
</protein>
<dbReference type="Gramene" id="CDO97260">
    <property type="protein sequence ID" value="CDO97260"/>
    <property type="gene ID" value="GSCOC_T00014536001"/>
</dbReference>
<feature type="region of interest" description="Disordered" evidence="1">
    <location>
        <begin position="221"/>
        <end position="249"/>
    </location>
</feature>
<accession>A0A068TLS3</accession>